<dbReference type="EMBL" id="JAULSR010000002">
    <property type="protein sequence ID" value="KAK0628921.1"/>
    <property type="molecule type" value="Genomic_DNA"/>
</dbReference>
<dbReference type="AlphaFoldDB" id="A0AA39X7T7"/>
<name>A0AA39X7T7_9PEZI</name>
<evidence type="ECO:0000313" key="3">
    <source>
        <dbReference type="Proteomes" id="UP001174934"/>
    </source>
</evidence>
<protein>
    <submittedName>
        <fullName evidence="2">Uncharacterized protein</fullName>
    </submittedName>
</protein>
<feature type="transmembrane region" description="Helical" evidence="1">
    <location>
        <begin position="109"/>
        <end position="137"/>
    </location>
</feature>
<organism evidence="2 3">
    <name type="scientific">Bombardia bombarda</name>
    <dbReference type="NCBI Taxonomy" id="252184"/>
    <lineage>
        <taxon>Eukaryota</taxon>
        <taxon>Fungi</taxon>
        <taxon>Dikarya</taxon>
        <taxon>Ascomycota</taxon>
        <taxon>Pezizomycotina</taxon>
        <taxon>Sordariomycetes</taxon>
        <taxon>Sordariomycetidae</taxon>
        <taxon>Sordariales</taxon>
        <taxon>Lasiosphaeriaceae</taxon>
        <taxon>Bombardia</taxon>
    </lineage>
</organism>
<feature type="transmembrane region" description="Helical" evidence="1">
    <location>
        <begin position="69"/>
        <end position="88"/>
    </location>
</feature>
<evidence type="ECO:0000256" key="1">
    <source>
        <dbReference type="SAM" id="Phobius"/>
    </source>
</evidence>
<keyword evidence="1" id="KW-1133">Transmembrane helix</keyword>
<reference evidence="2" key="1">
    <citation type="submission" date="2023-06" db="EMBL/GenBank/DDBJ databases">
        <title>Genome-scale phylogeny and comparative genomics of the fungal order Sordariales.</title>
        <authorList>
            <consortium name="Lawrence Berkeley National Laboratory"/>
            <person name="Hensen N."/>
            <person name="Bonometti L."/>
            <person name="Westerberg I."/>
            <person name="Brannstrom I.O."/>
            <person name="Guillou S."/>
            <person name="Cros-Aarteil S."/>
            <person name="Calhoun S."/>
            <person name="Haridas S."/>
            <person name="Kuo A."/>
            <person name="Mondo S."/>
            <person name="Pangilinan J."/>
            <person name="Riley R."/>
            <person name="LaButti K."/>
            <person name="Andreopoulos B."/>
            <person name="Lipzen A."/>
            <person name="Chen C."/>
            <person name="Yanf M."/>
            <person name="Daum C."/>
            <person name="Ng V."/>
            <person name="Clum A."/>
            <person name="Steindorff A."/>
            <person name="Ohm R."/>
            <person name="Martin F."/>
            <person name="Silar P."/>
            <person name="Natvig D."/>
            <person name="Lalanne C."/>
            <person name="Gautier V."/>
            <person name="Ament-velasquez S.L."/>
            <person name="Kruys A."/>
            <person name="Hutchinson M.I."/>
            <person name="Powell A.J."/>
            <person name="Barry K."/>
            <person name="Miller A.N."/>
            <person name="Grigoriev I.V."/>
            <person name="Debuchy R."/>
            <person name="Gladieux P."/>
            <person name="Thoren M.H."/>
            <person name="Johannesson H."/>
        </authorList>
    </citation>
    <scope>NUCLEOTIDE SEQUENCE</scope>
    <source>
        <strain evidence="2">SMH3391-2</strain>
    </source>
</reference>
<evidence type="ECO:0000313" key="2">
    <source>
        <dbReference type="EMBL" id="KAK0628921.1"/>
    </source>
</evidence>
<gene>
    <name evidence="2" type="ORF">B0T17DRAFT_170608</name>
</gene>
<proteinExistence type="predicted"/>
<keyword evidence="3" id="KW-1185">Reference proteome</keyword>
<keyword evidence="1" id="KW-0472">Membrane</keyword>
<keyword evidence="1" id="KW-0812">Transmembrane</keyword>
<sequence>MTWLSSAKAPLLLHLLIETPAALSFLLHPQAQLPGASDDAKLILRSYGGLLLSTNLVCLTLLLDGTTSTTMAARITLCLGLYHAWPIYRAVSRIRRYGRVASGPPKEKGAVTVLGGPALHFVVHVVCLVALVGGGLVGMDRI</sequence>
<comment type="caution">
    <text evidence="2">The sequence shown here is derived from an EMBL/GenBank/DDBJ whole genome shotgun (WGS) entry which is preliminary data.</text>
</comment>
<accession>A0AA39X7T7</accession>
<dbReference type="Proteomes" id="UP001174934">
    <property type="component" value="Unassembled WGS sequence"/>
</dbReference>